<protein>
    <submittedName>
        <fullName evidence="1">DUF3564 family protein</fullName>
    </submittedName>
</protein>
<dbReference type="Proteomes" id="UP000295606">
    <property type="component" value="Unassembled WGS sequence"/>
</dbReference>
<dbReference type="AlphaFoldDB" id="A0A4R5L657"/>
<dbReference type="EMBL" id="SMOD01000044">
    <property type="protein sequence ID" value="TDG03264.1"/>
    <property type="molecule type" value="Genomic_DNA"/>
</dbReference>
<dbReference type="Pfam" id="PF12087">
    <property type="entry name" value="DUF3564"/>
    <property type="match status" value="1"/>
</dbReference>
<accession>A0A4R5L657</accession>
<evidence type="ECO:0000313" key="2">
    <source>
        <dbReference type="Proteomes" id="UP000295606"/>
    </source>
</evidence>
<proteinExistence type="predicted"/>
<sequence length="140" mass="15587">MRLTILINGPDPTVNHDYAVLWLDLDEQRWSREAHSGLALPEWGELRQTDASTLLCSSSPEEPVCALLGLVPDRHNEVESADGVASFPAEAVPGRRTDWHWRLQAVDRSRIRAASAFFASEEMPPLPRSAGGREPGRVHR</sequence>
<dbReference type="OrthoDB" id="9130024at2"/>
<reference evidence="1 2" key="1">
    <citation type="submission" date="2019-03" db="EMBL/GenBank/DDBJ databases">
        <title>Paraburkholderia sp. isolated from native Mimosa gymnas in Guartela State Park, Brazil.</title>
        <authorList>
            <person name="Paulitsch F."/>
            <person name="Hungria M."/>
            <person name="Delamuta J.R.M."/>
            <person name="Ribeiro R.A."/>
            <person name="Dall'Agnol R."/>
            <person name="Silva J.S.B."/>
        </authorList>
    </citation>
    <scope>NUCLEOTIDE SEQUENCE [LARGE SCALE GENOMIC DNA]</scope>
    <source>
        <strain evidence="1 2">CNPSo 3008</strain>
    </source>
</reference>
<dbReference type="InterPro" id="IPR021947">
    <property type="entry name" value="DUF3564"/>
</dbReference>
<comment type="caution">
    <text evidence="1">The sequence shown here is derived from an EMBL/GenBank/DDBJ whole genome shotgun (WGS) entry which is preliminary data.</text>
</comment>
<gene>
    <name evidence="1" type="ORF">E1N52_35650</name>
</gene>
<name>A0A4R5L657_9BURK</name>
<organism evidence="1 2">
    <name type="scientific">Paraburkholderia guartelaensis</name>
    <dbReference type="NCBI Taxonomy" id="2546446"/>
    <lineage>
        <taxon>Bacteria</taxon>
        <taxon>Pseudomonadati</taxon>
        <taxon>Pseudomonadota</taxon>
        <taxon>Betaproteobacteria</taxon>
        <taxon>Burkholderiales</taxon>
        <taxon>Burkholderiaceae</taxon>
        <taxon>Paraburkholderia</taxon>
    </lineage>
</organism>
<evidence type="ECO:0000313" key="1">
    <source>
        <dbReference type="EMBL" id="TDG03264.1"/>
    </source>
</evidence>